<dbReference type="RefSeq" id="WP_107033394.1">
    <property type="nucleotide sequence ID" value="NZ_CAPEJN010000067.1"/>
</dbReference>
<keyword evidence="2" id="KW-1185">Reference proteome</keyword>
<name>A0A2V1IHN8_9BACT</name>
<dbReference type="AlphaFoldDB" id="A0A2V1IHN8"/>
<comment type="caution">
    <text evidence="1">The sequence shown here is derived from an EMBL/GenBank/DDBJ whole genome shotgun (WGS) entry which is preliminary data.</text>
</comment>
<organism evidence="1 2">
    <name type="scientific">Duncaniella muris</name>
    <dbReference type="NCBI Taxonomy" id="2094150"/>
    <lineage>
        <taxon>Bacteria</taxon>
        <taxon>Pseudomonadati</taxon>
        <taxon>Bacteroidota</taxon>
        <taxon>Bacteroidia</taxon>
        <taxon>Bacteroidales</taxon>
        <taxon>Muribaculaceae</taxon>
        <taxon>Duncaniella</taxon>
    </lineage>
</organism>
<dbReference type="GeneID" id="82527283"/>
<evidence type="ECO:0000313" key="2">
    <source>
        <dbReference type="Proteomes" id="UP000244905"/>
    </source>
</evidence>
<gene>
    <name evidence="1" type="ORF">C5O23_13245</name>
</gene>
<evidence type="ECO:0000313" key="1">
    <source>
        <dbReference type="EMBL" id="PWB00302.1"/>
    </source>
</evidence>
<dbReference type="EMBL" id="PUEC01000047">
    <property type="protein sequence ID" value="PWB00302.1"/>
    <property type="molecule type" value="Genomic_DNA"/>
</dbReference>
<protein>
    <submittedName>
        <fullName evidence="1">Uncharacterized protein</fullName>
    </submittedName>
</protein>
<dbReference type="Proteomes" id="UP000244905">
    <property type="component" value="Unassembled WGS sequence"/>
</dbReference>
<proteinExistence type="predicted"/>
<sequence length="248" mass="28077">MQTISINFIVPQGWHELSDKQLRYVYQLLANEFATDEVKTLCLLQWSGTKVIGRQDSGAYLLKKGKFLFEVTPLTLAELLPHLEWLGSIPTVPVRISKINRQHALPADFSEVPFETFIICDNLYQGYLQTQNEDLLDRLGATLYGKSMAFKPYERISIFYWFAALKDAFSRKYSDFFQPIADAATDGNLLGSSAPSVEDAMNAQIRALTKGDVTKEAEVLALDTHRALTELNAQAREYRELNSKLNSK</sequence>
<reference evidence="2" key="1">
    <citation type="submission" date="2018-02" db="EMBL/GenBank/DDBJ databases">
        <authorList>
            <person name="Clavel T."/>
            <person name="Strowig T."/>
        </authorList>
    </citation>
    <scope>NUCLEOTIDE SEQUENCE [LARGE SCALE GENOMIC DNA]</scope>
    <source>
        <strain evidence="2">DSM 103720</strain>
    </source>
</reference>
<accession>A0A2V1IHN8</accession>